<accession>A0AAE8SG28</accession>
<feature type="chain" id="PRO_5042257746" evidence="1">
    <location>
        <begin position="19"/>
        <end position="97"/>
    </location>
</feature>
<feature type="signal peptide" evidence="1">
    <location>
        <begin position="1"/>
        <end position="18"/>
    </location>
</feature>
<organism evidence="2 3">
    <name type="scientific">Fusarium torulosum</name>
    <dbReference type="NCBI Taxonomy" id="33205"/>
    <lineage>
        <taxon>Eukaryota</taxon>
        <taxon>Fungi</taxon>
        <taxon>Dikarya</taxon>
        <taxon>Ascomycota</taxon>
        <taxon>Pezizomycotina</taxon>
        <taxon>Sordariomycetes</taxon>
        <taxon>Hypocreomycetidae</taxon>
        <taxon>Hypocreales</taxon>
        <taxon>Nectriaceae</taxon>
        <taxon>Fusarium</taxon>
    </lineage>
</organism>
<dbReference type="EMBL" id="ONZP01000116">
    <property type="protein sequence ID" value="SPJ74191.1"/>
    <property type="molecule type" value="Genomic_DNA"/>
</dbReference>
<name>A0AAE8SG28_9HYPO</name>
<sequence>MKLSVFATILALSTEAFAACAKPGQVCKRGDPDLCECNGKHVMRCESSIHIGNRRPKFTYHRLYHCYAPRKCTDGKCPLLPTTISKGLPTTTPKGKI</sequence>
<evidence type="ECO:0000313" key="2">
    <source>
        <dbReference type="EMBL" id="SPJ74191.1"/>
    </source>
</evidence>
<dbReference type="Proteomes" id="UP001187734">
    <property type="component" value="Unassembled WGS sequence"/>
</dbReference>
<evidence type="ECO:0000313" key="3">
    <source>
        <dbReference type="Proteomes" id="UP001187734"/>
    </source>
</evidence>
<comment type="caution">
    <text evidence="2">The sequence shown here is derived from an EMBL/GenBank/DDBJ whole genome shotgun (WGS) entry which is preliminary data.</text>
</comment>
<proteinExistence type="predicted"/>
<protein>
    <submittedName>
        <fullName evidence="2">Uncharacterized protein</fullName>
    </submittedName>
</protein>
<gene>
    <name evidence="2" type="ORF">FTOL_03921</name>
</gene>
<dbReference type="AlphaFoldDB" id="A0AAE8SG28"/>
<keyword evidence="3" id="KW-1185">Reference proteome</keyword>
<keyword evidence="1" id="KW-0732">Signal</keyword>
<reference evidence="2" key="1">
    <citation type="submission" date="2018-03" db="EMBL/GenBank/DDBJ databases">
        <authorList>
            <person name="Guldener U."/>
        </authorList>
    </citation>
    <scope>NUCLEOTIDE SEQUENCE</scope>
</reference>
<evidence type="ECO:0000256" key="1">
    <source>
        <dbReference type="SAM" id="SignalP"/>
    </source>
</evidence>